<dbReference type="CDD" id="cd07750">
    <property type="entry name" value="PolyPPase_VTC_like"/>
    <property type="match status" value="1"/>
</dbReference>
<evidence type="ECO:0000259" key="1">
    <source>
        <dbReference type="Pfam" id="PF09359"/>
    </source>
</evidence>
<feature type="domain" description="VTC" evidence="1">
    <location>
        <begin position="7"/>
        <end position="243"/>
    </location>
</feature>
<sequence>MAIEVFNRFENKYLIDADTFYELTGALHSRMVPDVHNPVCPDKKDGKHEYAYYTISNIYYDTEDDYLIRQSLSHPLYKEKLRLRSYGVPGLDDIVFLELKKKFQGIVNKRRTKIPLCTAYTFLNGEHYGTLPEPQPCMNLQVLKEIGVFLKRYALVPKVYIAYDRLAFFDKNSGDLRISFDKNIRTRRHGLQLEKGDFGDSLILENQRLMEIKSAGAMPLWLSALLSELGVFKKSFSKYGTEYTNYLQAGREPAAPISEILAAAGLSSFPPATGTINEGM</sequence>
<dbReference type="AlphaFoldDB" id="A0A926DKL7"/>
<evidence type="ECO:0000313" key="3">
    <source>
        <dbReference type="Proteomes" id="UP000611762"/>
    </source>
</evidence>
<dbReference type="RefSeq" id="WP_249310989.1">
    <property type="nucleotide sequence ID" value="NZ_JACRSU010000001.1"/>
</dbReference>
<dbReference type="Pfam" id="PF09359">
    <property type="entry name" value="VTC"/>
    <property type="match status" value="1"/>
</dbReference>
<dbReference type="EMBL" id="JACRSU010000001">
    <property type="protein sequence ID" value="MBC8539788.1"/>
    <property type="molecule type" value="Genomic_DNA"/>
</dbReference>
<dbReference type="InterPro" id="IPR018966">
    <property type="entry name" value="VTC_domain"/>
</dbReference>
<dbReference type="InterPro" id="IPR042267">
    <property type="entry name" value="VTC_sf"/>
</dbReference>
<name>A0A926DKL7_9FIRM</name>
<reference evidence="2" key="1">
    <citation type="submission" date="2020-08" db="EMBL/GenBank/DDBJ databases">
        <title>Genome public.</title>
        <authorList>
            <person name="Liu C."/>
            <person name="Sun Q."/>
        </authorList>
    </citation>
    <scope>NUCLEOTIDE SEQUENCE</scope>
    <source>
        <strain evidence="2">H8</strain>
    </source>
</reference>
<proteinExistence type="predicted"/>
<dbReference type="Proteomes" id="UP000611762">
    <property type="component" value="Unassembled WGS sequence"/>
</dbReference>
<dbReference type="GO" id="GO:0006799">
    <property type="term" value="P:polyphosphate biosynthetic process"/>
    <property type="evidence" value="ECO:0007669"/>
    <property type="project" value="UniProtKB-ARBA"/>
</dbReference>
<accession>A0A926DKL7</accession>
<evidence type="ECO:0000313" key="2">
    <source>
        <dbReference type="EMBL" id="MBC8539788.1"/>
    </source>
</evidence>
<dbReference type="Gene3D" id="3.20.100.30">
    <property type="entry name" value="VTC, catalytic tunnel domain"/>
    <property type="match status" value="1"/>
</dbReference>
<gene>
    <name evidence="2" type="ORF">H8698_02210</name>
</gene>
<protein>
    <submittedName>
        <fullName evidence="2">Polyphosphate polymerase domain-containing protein</fullName>
    </submittedName>
</protein>
<comment type="caution">
    <text evidence="2">The sequence shown here is derived from an EMBL/GenBank/DDBJ whole genome shotgun (WGS) entry which is preliminary data.</text>
</comment>
<organism evidence="2 3">
    <name type="scientific">Congzhengia minquanensis</name>
    <dbReference type="NCBI Taxonomy" id="2763657"/>
    <lineage>
        <taxon>Bacteria</taxon>
        <taxon>Bacillati</taxon>
        <taxon>Bacillota</taxon>
        <taxon>Clostridia</taxon>
        <taxon>Eubacteriales</taxon>
        <taxon>Oscillospiraceae</taxon>
        <taxon>Congzhengia</taxon>
    </lineage>
</organism>
<keyword evidence="3" id="KW-1185">Reference proteome</keyword>